<sequence length="36" mass="4055">MSCRVLAAVYQSKPKPFSFSCLNESSNWKTCPSPFI</sequence>
<proteinExistence type="predicted"/>
<evidence type="ECO:0000313" key="1">
    <source>
        <dbReference type="EMBL" id="JAH17982.1"/>
    </source>
</evidence>
<name>A0A0E9QNC7_ANGAN</name>
<reference evidence="1" key="2">
    <citation type="journal article" date="2015" name="Fish Shellfish Immunol.">
        <title>Early steps in the European eel (Anguilla anguilla)-Vibrio vulnificus interaction in the gills: Role of the RtxA13 toxin.</title>
        <authorList>
            <person name="Callol A."/>
            <person name="Pajuelo D."/>
            <person name="Ebbesson L."/>
            <person name="Teles M."/>
            <person name="MacKenzie S."/>
            <person name="Amaro C."/>
        </authorList>
    </citation>
    <scope>NUCLEOTIDE SEQUENCE</scope>
</reference>
<reference evidence="1" key="1">
    <citation type="submission" date="2014-11" db="EMBL/GenBank/DDBJ databases">
        <authorList>
            <person name="Amaro Gonzalez C."/>
        </authorList>
    </citation>
    <scope>NUCLEOTIDE SEQUENCE</scope>
</reference>
<protein>
    <submittedName>
        <fullName evidence="1">Uncharacterized protein</fullName>
    </submittedName>
</protein>
<dbReference type="EMBL" id="GBXM01090595">
    <property type="protein sequence ID" value="JAH17982.1"/>
    <property type="molecule type" value="Transcribed_RNA"/>
</dbReference>
<accession>A0A0E9QNC7</accession>
<dbReference type="AlphaFoldDB" id="A0A0E9QNC7"/>
<organism evidence="1">
    <name type="scientific">Anguilla anguilla</name>
    <name type="common">European freshwater eel</name>
    <name type="synonym">Muraena anguilla</name>
    <dbReference type="NCBI Taxonomy" id="7936"/>
    <lineage>
        <taxon>Eukaryota</taxon>
        <taxon>Metazoa</taxon>
        <taxon>Chordata</taxon>
        <taxon>Craniata</taxon>
        <taxon>Vertebrata</taxon>
        <taxon>Euteleostomi</taxon>
        <taxon>Actinopterygii</taxon>
        <taxon>Neopterygii</taxon>
        <taxon>Teleostei</taxon>
        <taxon>Anguilliformes</taxon>
        <taxon>Anguillidae</taxon>
        <taxon>Anguilla</taxon>
    </lineage>
</organism>